<dbReference type="GO" id="GO:0045333">
    <property type="term" value="P:cellular respiration"/>
    <property type="evidence" value="ECO:0007669"/>
    <property type="project" value="InterPro"/>
</dbReference>
<dbReference type="InterPro" id="IPR044996">
    <property type="entry name" value="COQ10-like"/>
</dbReference>
<dbReference type="HOGENOM" id="CLU_079653_3_1_6"/>
<dbReference type="InterPro" id="IPR023393">
    <property type="entry name" value="START-like_dom_sf"/>
</dbReference>
<dbReference type="PANTHER" id="PTHR12901:SF10">
    <property type="entry name" value="COENZYME Q-BINDING PROTEIN COQ10, MITOCHONDRIAL"/>
    <property type="match status" value="1"/>
</dbReference>
<dbReference type="STRING" id="717773.Thicy_1064"/>
<evidence type="ECO:0000256" key="1">
    <source>
        <dbReference type="ARBA" id="ARBA00008918"/>
    </source>
</evidence>
<evidence type="ECO:0000256" key="2">
    <source>
        <dbReference type="ARBA" id="ARBA00022649"/>
    </source>
</evidence>
<dbReference type="GO" id="GO:0048039">
    <property type="term" value="F:ubiquinone binding"/>
    <property type="evidence" value="ECO:0007669"/>
    <property type="project" value="InterPro"/>
</dbReference>
<dbReference type="Gene3D" id="3.30.530.20">
    <property type="match status" value="1"/>
</dbReference>
<dbReference type="Pfam" id="PF03364">
    <property type="entry name" value="Polyketide_cyc"/>
    <property type="match status" value="1"/>
</dbReference>
<dbReference type="KEGG" id="tcy:Thicy_1064"/>
<evidence type="ECO:0000259" key="3">
    <source>
        <dbReference type="Pfam" id="PF03364"/>
    </source>
</evidence>
<comment type="similarity">
    <text evidence="1">Belongs to the ribosome association toxin RatA family.</text>
</comment>
<dbReference type="OrthoDB" id="9804759at2"/>
<evidence type="ECO:0000313" key="4">
    <source>
        <dbReference type="EMBL" id="AEG31831.1"/>
    </source>
</evidence>
<accession>F6D8I0</accession>
<dbReference type="Proteomes" id="UP000009232">
    <property type="component" value="Chromosome"/>
</dbReference>
<dbReference type="eggNOG" id="COG2867">
    <property type="taxonomic scope" value="Bacteria"/>
</dbReference>
<dbReference type="PANTHER" id="PTHR12901">
    <property type="entry name" value="SPERM PROTEIN HOMOLOG"/>
    <property type="match status" value="1"/>
</dbReference>
<name>F6D8I0_THICA</name>
<keyword evidence="5" id="KW-1185">Reference proteome</keyword>
<reference evidence="4 5" key="1">
    <citation type="submission" date="2011-05" db="EMBL/GenBank/DDBJ databases">
        <title>Complete sequence of Thioalkalimicrobium cyclicum ALM1.</title>
        <authorList>
            <consortium name="US DOE Joint Genome Institute"/>
            <person name="Lucas S."/>
            <person name="Han J."/>
            <person name="Lapidus A."/>
            <person name="Cheng J.-F."/>
            <person name="Goodwin L."/>
            <person name="Pitluck S."/>
            <person name="Peters L."/>
            <person name="Mikhailova N."/>
            <person name="Davenport K."/>
            <person name="Han C."/>
            <person name="Tapia R."/>
            <person name="Land M."/>
            <person name="Hauser L."/>
            <person name="Kyrpides N."/>
            <person name="Ivanova N."/>
            <person name="Pagani I."/>
            <person name="Kappler U."/>
            <person name="Woyke T."/>
        </authorList>
    </citation>
    <scope>NUCLEOTIDE SEQUENCE [LARGE SCALE GENOMIC DNA]</scope>
    <source>
        <strain evidence="5">DSM 14477 / JCM 11371 / ALM1</strain>
    </source>
</reference>
<gene>
    <name evidence="4" type="ordered locus">Thicy_1064</name>
</gene>
<dbReference type="AlphaFoldDB" id="F6D8I0"/>
<dbReference type="EMBL" id="CP002776">
    <property type="protein sequence ID" value="AEG31831.1"/>
    <property type="molecule type" value="Genomic_DNA"/>
</dbReference>
<dbReference type="RefSeq" id="WP_013835608.1">
    <property type="nucleotide sequence ID" value="NC_015581.1"/>
</dbReference>
<dbReference type="SUPFAM" id="SSF55961">
    <property type="entry name" value="Bet v1-like"/>
    <property type="match status" value="1"/>
</dbReference>
<proteinExistence type="inferred from homology"/>
<evidence type="ECO:0000313" key="5">
    <source>
        <dbReference type="Proteomes" id="UP000009232"/>
    </source>
</evidence>
<protein>
    <submittedName>
        <fullName evidence="4">Cyclase/dehydrase</fullName>
    </submittedName>
</protein>
<dbReference type="CDD" id="cd07813">
    <property type="entry name" value="COQ10p_like"/>
    <property type="match status" value="1"/>
</dbReference>
<keyword evidence="2" id="KW-1277">Toxin-antitoxin system</keyword>
<sequence length="143" mass="16297">MKKISRTALLNYSAKQMYDVVNDVARYPEFLPWCGGARVLMVDELSMQAEVTIAKLGIKQVFKTQNHLTPNQRIEMRLLDGPFSHLQGEWTFKALDEQACKINFEIEFEVSSGLLKVALNSIFEQIANTFVSSFVTRAEQIYG</sequence>
<feature type="domain" description="Coenzyme Q-binding protein COQ10 START" evidence="3">
    <location>
        <begin position="11"/>
        <end position="134"/>
    </location>
</feature>
<dbReference type="InterPro" id="IPR005031">
    <property type="entry name" value="COQ10_START"/>
</dbReference>
<organism evidence="4 5">
    <name type="scientific">Thiomicrospira cyclica (strain DSM 14477 / JCM 11371 / ALM1)</name>
    <name type="common">Thioalkalimicrobium cyclicum</name>
    <dbReference type="NCBI Taxonomy" id="717773"/>
    <lineage>
        <taxon>Bacteria</taxon>
        <taxon>Pseudomonadati</taxon>
        <taxon>Pseudomonadota</taxon>
        <taxon>Gammaproteobacteria</taxon>
        <taxon>Thiotrichales</taxon>
        <taxon>Piscirickettsiaceae</taxon>
        <taxon>Thiomicrospira</taxon>
    </lineage>
</organism>